<accession>A0A1X7TWL8</accession>
<name>A0A1X7TWL8_AMPQE</name>
<proteinExistence type="predicted"/>
<organism evidence="1">
    <name type="scientific">Amphimedon queenslandica</name>
    <name type="common">Sponge</name>
    <dbReference type="NCBI Taxonomy" id="400682"/>
    <lineage>
        <taxon>Eukaryota</taxon>
        <taxon>Metazoa</taxon>
        <taxon>Porifera</taxon>
        <taxon>Demospongiae</taxon>
        <taxon>Heteroscleromorpha</taxon>
        <taxon>Haplosclerida</taxon>
        <taxon>Niphatidae</taxon>
        <taxon>Amphimedon</taxon>
    </lineage>
</organism>
<sequence>ICRLLVATLYHVPKGVRDLWADILFFTLRSVVDCPDDLDAWSCLPNGIFLLPSKFRVVSKAVMSFSPDSAPGPTGLSPNHHKEGIHCPSPSTATNFLLRLTQLTTHLAFGLLLQAIALHLCGASLLASCRKSGLCPIAIGEVFRRLASKCLVSLVSPQIHSIFHPHQVGVGCPNEAESIIHSVKLLVVMERVGKIRSLVSLLSSLEDAQSEFALLQSCLSLLKFLCALRTSPPNVPLPVCLQFDFLVCHAFSDVIGGSIPP</sequence>
<protein>
    <submittedName>
        <fullName evidence="1">Uncharacterized protein</fullName>
    </submittedName>
</protein>
<dbReference type="AlphaFoldDB" id="A0A1X7TWL8"/>
<dbReference type="EnsemblMetazoa" id="Aqu2.1.19778_001">
    <property type="protein sequence ID" value="Aqu2.1.19778_001"/>
    <property type="gene ID" value="Aqu2.1.19778"/>
</dbReference>
<evidence type="ECO:0000313" key="1">
    <source>
        <dbReference type="EnsemblMetazoa" id="Aqu2.1.19778_001"/>
    </source>
</evidence>
<reference evidence="1" key="1">
    <citation type="submission" date="2017-05" db="UniProtKB">
        <authorList>
            <consortium name="EnsemblMetazoa"/>
        </authorList>
    </citation>
    <scope>IDENTIFICATION</scope>
</reference>
<dbReference type="InParanoid" id="A0A1X7TWL8"/>